<dbReference type="OrthoDB" id="2103474at2759"/>
<feature type="transmembrane region" description="Helical" evidence="2">
    <location>
        <begin position="80"/>
        <end position="107"/>
    </location>
</feature>
<keyword evidence="2" id="KW-0812">Transmembrane</keyword>
<dbReference type="PANTHER" id="PTHR35519">
    <property type="entry name" value="MEMBRANE PROTEINS"/>
    <property type="match status" value="1"/>
</dbReference>
<feature type="region of interest" description="Disordered" evidence="1">
    <location>
        <begin position="183"/>
        <end position="224"/>
    </location>
</feature>
<dbReference type="Pfam" id="PF13430">
    <property type="entry name" value="DUF4112"/>
    <property type="match status" value="1"/>
</dbReference>
<dbReference type="InterPro" id="IPR025187">
    <property type="entry name" value="DUF4112"/>
</dbReference>
<evidence type="ECO:0000313" key="3">
    <source>
        <dbReference type="EMBL" id="SSD59284.1"/>
    </source>
</evidence>
<feature type="compositionally biased region" description="Low complexity" evidence="1">
    <location>
        <begin position="194"/>
        <end position="219"/>
    </location>
</feature>
<feature type="compositionally biased region" description="Polar residues" evidence="1">
    <location>
        <begin position="257"/>
        <end position="266"/>
    </location>
</feature>
<sequence length="266" mass="29792">MTSLIEGYLKDTGVDYLTDKWNEVAHDKLFKIKDPFYEPNSRKRLKLPPNATKKQQKFWKNCQMKAWRDDKCFLSCCGCFSFGSCGIGMCPLLILIPGIGSALMYYIHMKLITKVQREMPELLTSKQIAKMHSNITFDLLLSLAPVIGSFFTWLNGCSTRNIIIIYQTLCAEICRTDSTIGNTGKNGHTGGTNGTYKGSNNGTSMNYNNNIHNNMNNVNSPDTLLNSNQSIELESLELSPAQQQKIMRVPQRAGTKPQGTPSPLSY</sequence>
<gene>
    <name evidence="3" type="ORF">SCODWIG_01045</name>
</gene>
<keyword evidence="2" id="KW-0472">Membrane</keyword>
<proteinExistence type="predicted"/>
<protein>
    <submittedName>
        <fullName evidence="3">Uncharacterized protein</fullName>
    </submittedName>
</protein>
<reference evidence="4" key="1">
    <citation type="submission" date="2018-06" db="EMBL/GenBank/DDBJ databases">
        <authorList>
            <person name="Guldener U."/>
        </authorList>
    </citation>
    <scope>NUCLEOTIDE SEQUENCE [LARGE SCALE GENOMIC DNA]</scope>
    <source>
        <strain evidence="4">UTAD17</strain>
    </source>
</reference>
<evidence type="ECO:0000256" key="1">
    <source>
        <dbReference type="SAM" id="MobiDB-lite"/>
    </source>
</evidence>
<evidence type="ECO:0000256" key="2">
    <source>
        <dbReference type="SAM" id="Phobius"/>
    </source>
</evidence>
<organism evidence="3 4">
    <name type="scientific">Saccharomycodes ludwigii</name>
    <dbReference type="NCBI Taxonomy" id="36035"/>
    <lineage>
        <taxon>Eukaryota</taxon>
        <taxon>Fungi</taxon>
        <taxon>Dikarya</taxon>
        <taxon>Ascomycota</taxon>
        <taxon>Saccharomycotina</taxon>
        <taxon>Saccharomycetes</taxon>
        <taxon>Saccharomycodales</taxon>
        <taxon>Saccharomycodaceae</taxon>
        <taxon>Saccharomycodes</taxon>
    </lineage>
</organism>
<dbReference type="AlphaFoldDB" id="A0A376B470"/>
<keyword evidence="4" id="KW-1185">Reference proteome</keyword>
<feature type="region of interest" description="Disordered" evidence="1">
    <location>
        <begin position="246"/>
        <end position="266"/>
    </location>
</feature>
<accession>A0A376B470</accession>
<keyword evidence="2" id="KW-1133">Transmembrane helix</keyword>
<dbReference type="PANTHER" id="PTHR35519:SF1">
    <property type="entry name" value="YALI0C06193P"/>
    <property type="match status" value="1"/>
</dbReference>
<dbReference type="VEuPathDB" id="FungiDB:SCODWIG_01045"/>
<evidence type="ECO:0000313" key="4">
    <source>
        <dbReference type="Proteomes" id="UP000262825"/>
    </source>
</evidence>
<dbReference type="Proteomes" id="UP000262825">
    <property type="component" value="Unassembled WGS sequence"/>
</dbReference>
<feature type="transmembrane region" description="Helical" evidence="2">
    <location>
        <begin position="135"/>
        <end position="154"/>
    </location>
</feature>
<name>A0A376B470_9ASCO</name>
<dbReference type="EMBL" id="UFAJ01000117">
    <property type="protein sequence ID" value="SSD59284.1"/>
    <property type="molecule type" value="Genomic_DNA"/>
</dbReference>